<evidence type="ECO:0000256" key="2">
    <source>
        <dbReference type="ARBA" id="ARBA00022737"/>
    </source>
</evidence>
<evidence type="ECO:0000313" key="4">
    <source>
        <dbReference type="Proteomes" id="UP001324270"/>
    </source>
</evidence>
<dbReference type="PANTHER" id="PTHR46652">
    <property type="entry name" value="LEUCINE-RICH REPEAT AND IQ DOMAIN-CONTAINING PROTEIN 1-RELATED"/>
    <property type="match status" value="1"/>
</dbReference>
<dbReference type="Gene3D" id="3.80.10.10">
    <property type="entry name" value="Ribonuclease Inhibitor"/>
    <property type="match status" value="2"/>
</dbReference>
<evidence type="ECO:0000256" key="1">
    <source>
        <dbReference type="ARBA" id="ARBA00022614"/>
    </source>
</evidence>
<proteinExistence type="predicted"/>
<dbReference type="PROSITE" id="PS51450">
    <property type="entry name" value="LRR"/>
    <property type="match status" value="2"/>
</dbReference>
<keyword evidence="1" id="KW-0433">Leucine-rich repeat</keyword>
<keyword evidence="2" id="KW-0677">Repeat</keyword>
<dbReference type="SMART" id="SM00365">
    <property type="entry name" value="LRR_SD22"/>
    <property type="match status" value="2"/>
</dbReference>
<gene>
    <name evidence="3" type="ORF">VJJ49_13960</name>
</gene>
<dbReference type="Proteomes" id="UP001324270">
    <property type="component" value="Unassembled WGS sequence"/>
</dbReference>
<dbReference type="PANTHER" id="PTHR46652:SF3">
    <property type="entry name" value="LEUCINE-RICH REPEAT-CONTAINING PROTEIN 9"/>
    <property type="match status" value="1"/>
</dbReference>
<dbReference type="RefSeq" id="WP_323980281.1">
    <property type="nucleotide sequence ID" value="NZ_JAYKBV010000031.1"/>
</dbReference>
<dbReference type="InterPro" id="IPR001611">
    <property type="entry name" value="Leu-rich_rpt"/>
</dbReference>
<sequence length="302" mass="34888">MLSHLKEKYKLDDVSANYLKSEKSYIRLYRNKVVEVIFFKEDIDTLDDLLPFADTLKKIAFRNCNLSDLSSLKFFKQLTRLGFRNCHFSNTDIFENFPNFPNLKGLGIDGREITHFNIFSNSIKSLSITETSVTTLANVNIPNLKDLSMTRNPIKAIDTSFPKLKELYITAGNFDLYSLKNTPNLRDLYAYSCTKNQSFDGVAACTKLKLLQLYGEPFTNFLPFVKLNSLEYLDLQESEIESLEGLEQMHNLKVLELFGNPIEKIDSIKPIRHLKKFGIEKYKMSPSIRGHMTRNGIIYCWI</sequence>
<name>A0ABU5YDI7_9FLAO</name>
<reference evidence="3 4" key="1">
    <citation type="submission" date="2023-12" db="EMBL/GenBank/DDBJ databases">
        <title>Genomic sequences of Capnocytophaga and Parvimonas strains.</title>
        <authorList>
            <person name="Watt R.M."/>
            <person name="Wang M."/>
            <person name="Yang T."/>
            <person name="Tong W.M."/>
        </authorList>
    </citation>
    <scope>NUCLEOTIDE SEQUENCE [LARGE SCALE GENOMIC DNA]</scope>
    <source>
        <strain evidence="3 4">CCUG 13156</strain>
    </source>
</reference>
<accession>A0ABU5YDI7</accession>
<comment type="caution">
    <text evidence="3">The sequence shown here is derived from an EMBL/GenBank/DDBJ whole genome shotgun (WGS) entry which is preliminary data.</text>
</comment>
<dbReference type="InterPro" id="IPR050836">
    <property type="entry name" value="SDS22/Internalin_LRR"/>
</dbReference>
<dbReference type="SUPFAM" id="SSF52058">
    <property type="entry name" value="L domain-like"/>
    <property type="match status" value="1"/>
</dbReference>
<organism evidence="3 4">
    <name type="scientific">Capnocytophaga gingivalis</name>
    <dbReference type="NCBI Taxonomy" id="1017"/>
    <lineage>
        <taxon>Bacteria</taxon>
        <taxon>Pseudomonadati</taxon>
        <taxon>Bacteroidota</taxon>
        <taxon>Flavobacteriia</taxon>
        <taxon>Flavobacteriales</taxon>
        <taxon>Flavobacteriaceae</taxon>
        <taxon>Capnocytophaga</taxon>
    </lineage>
</organism>
<keyword evidence="4" id="KW-1185">Reference proteome</keyword>
<dbReference type="Pfam" id="PF12799">
    <property type="entry name" value="LRR_4"/>
    <property type="match status" value="1"/>
</dbReference>
<dbReference type="InterPro" id="IPR032675">
    <property type="entry name" value="LRR_dom_sf"/>
</dbReference>
<dbReference type="InterPro" id="IPR025875">
    <property type="entry name" value="Leu-rich_rpt_4"/>
</dbReference>
<protein>
    <submittedName>
        <fullName evidence="3">Leucine-rich repeat domain-containing protein</fullName>
    </submittedName>
</protein>
<dbReference type="EMBL" id="JAYKBV010000031">
    <property type="protein sequence ID" value="MEB3041785.1"/>
    <property type="molecule type" value="Genomic_DNA"/>
</dbReference>
<evidence type="ECO:0000313" key="3">
    <source>
        <dbReference type="EMBL" id="MEB3041785.1"/>
    </source>
</evidence>